<protein>
    <submittedName>
        <fullName evidence="2">Damage-inducible protein DinB</fullName>
    </submittedName>
</protein>
<dbReference type="Pfam" id="PF12867">
    <property type="entry name" value="DinB_2"/>
    <property type="match status" value="1"/>
</dbReference>
<proteinExistence type="predicted"/>
<dbReference type="Gene3D" id="1.20.120.450">
    <property type="entry name" value="dinb family like domain"/>
    <property type="match status" value="1"/>
</dbReference>
<name>A0ABT9VYD3_9BACI</name>
<organism evidence="2 3">
    <name type="scientific">Caldalkalibacillus horti</name>
    <dbReference type="NCBI Taxonomy" id="77523"/>
    <lineage>
        <taxon>Bacteria</taxon>
        <taxon>Bacillati</taxon>
        <taxon>Bacillota</taxon>
        <taxon>Bacilli</taxon>
        <taxon>Bacillales</taxon>
        <taxon>Bacillaceae</taxon>
        <taxon>Caldalkalibacillus</taxon>
    </lineage>
</organism>
<reference evidence="2 3" key="1">
    <citation type="submission" date="2023-07" db="EMBL/GenBank/DDBJ databases">
        <title>Genomic Encyclopedia of Type Strains, Phase IV (KMG-IV): sequencing the most valuable type-strain genomes for metagenomic binning, comparative biology and taxonomic classification.</title>
        <authorList>
            <person name="Goeker M."/>
        </authorList>
    </citation>
    <scope>NUCLEOTIDE SEQUENCE [LARGE SCALE GENOMIC DNA]</scope>
    <source>
        <strain evidence="2 3">DSM 12751</strain>
    </source>
</reference>
<keyword evidence="3" id="KW-1185">Reference proteome</keyword>
<gene>
    <name evidence="2" type="ORF">J2S11_001892</name>
</gene>
<feature type="domain" description="DinB-like" evidence="1">
    <location>
        <begin position="28"/>
        <end position="148"/>
    </location>
</feature>
<dbReference type="InterPro" id="IPR034660">
    <property type="entry name" value="DinB/YfiT-like"/>
</dbReference>
<evidence type="ECO:0000313" key="2">
    <source>
        <dbReference type="EMBL" id="MDQ0165991.1"/>
    </source>
</evidence>
<dbReference type="InterPro" id="IPR024775">
    <property type="entry name" value="DinB-like"/>
</dbReference>
<evidence type="ECO:0000259" key="1">
    <source>
        <dbReference type="Pfam" id="PF12867"/>
    </source>
</evidence>
<dbReference type="Proteomes" id="UP001235840">
    <property type="component" value="Unassembled WGS sequence"/>
</dbReference>
<accession>A0ABT9VYD3</accession>
<sequence>MNQTMGRKEILLMSWDAAMDRQGWYPPLAAALESMNAEQAAWRPEGKATNTIWETVRHLIFYKKRLLQQWQGIQPEESESNDATFTVDEQGEEAWEQTVSELISIHREIRDLLAQCSEEDLDRPIPDFPIGGHVLNLFVHDAYHTGQIVSIRKLQGSWPERKDY</sequence>
<dbReference type="RefSeq" id="WP_307393820.1">
    <property type="nucleotide sequence ID" value="NZ_BAAADK010000032.1"/>
</dbReference>
<comment type="caution">
    <text evidence="2">The sequence shown here is derived from an EMBL/GenBank/DDBJ whole genome shotgun (WGS) entry which is preliminary data.</text>
</comment>
<evidence type="ECO:0000313" key="3">
    <source>
        <dbReference type="Proteomes" id="UP001235840"/>
    </source>
</evidence>
<dbReference type="SUPFAM" id="SSF109854">
    <property type="entry name" value="DinB/YfiT-like putative metalloenzymes"/>
    <property type="match status" value="1"/>
</dbReference>
<dbReference type="EMBL" id="JAUSTY010000006">
    <property type="protein sequence ID" value="MDQ0165991.1"/>
    <property type="molecule type" value="Genomic_DNA"/>
</dbReference>